<accession>A0ABU8ES01</accession>
<dbReference type="RefSeq" id="WP_336435130.1">
    <property type="nucleotide sequence ID" value="NZ_JBAWKS010000001.1"/>
</dbReference>
<protein>
    <submittedName>
        <fullName evidence="1">Rho-binding antiterminator</fullName>
    </submittedName>
</protein>
<dbReference type="SUPFAM" id="SSF101744">
    <property type="entry name" value="Rof/RNase P subunit-like"/>
    <property type="match status" value="1"/>
</dbReference>
<dbReference type="InterPro" id="IPR023534">
    <property type="entry name" value="Rof/RNase_P-like"/>
</dbReference>
<name>A0ABU8ES01_9GAMM</name>
<dbReference type="InterPro" id="IPR009778">
    <property type="entry name" value="ROF"/>
</dbReference>
<dbReference type="Proteomes" id="UP001382455">
    <property type="component" value="Unassembled WGS sequence"/>
</dbReference>
<reference evidence="1 2" key="1">
    <citation type="submission" date="2023-12" db="EMBL/GenBank/DDBJ databases">
        <title>Friends and Foes: Symbiotic and Algicidal bacterial influence on Karenia brevis blooms.</title>
        <authorList>
            <person name="Fei C."/>
            <person name="Mohamed A.R."/>
            <person name="Booker A."/>
            <person name="Arshad M."/>
            <person name="Klass S."/>
            <person name="Ahn S."/>
            <person name="Gilbert P.M."/>
            <person name="Heil C.A."/>
            <person name="Martinez J.M."/>
            <person name="Amin S.A."/>
        </authorList>
    </citation>
    <scope>NUCLEOTIDE SEQUENCE [LARGE SCALE GENOMIC DNA]</scope>
    <source>
        <strain evidence="1 2">CE15</strain>
    </source>
</reference>
<comment type="caution">
    <text evidence="1">The sequence shown here is derived from an EMBL/GenBank/DDBJ whole genome shotgun (WGS) entry which is preliminary data.</text>
</comment>
<keyword evidence="2" id="KW-1185">Reference proteome</keyword>
<dbReference type="Pfam" id="PF07073">
    <property type="entry name" value="ROF"/>
    <property type="match status" value="1"/>
</dbReference>
<sequence length="57" mass="6441">MAKLISCGLYDYFEIVCMRNSEVVVSLKNKQQFSGIAKALIHENGTELLSLMQSDHH</sequence>
<dbReference type="InterPro" id="IPR038626">
    <property type="entry name" value="Rof-like_sf"/>
</dbReference>
<gene>
    <name evidence="1" type="ORF">WAE96_08150</name>
</gene>
<evidence type="ECO:0000313" key="1">
    <source>
        <dbReference type="EMBL" id="MEI4549667.1"/>
    </source>
</evidence>
<dbReference type="EMBL" id="JBAWKS010000001">
    <property type="protein sequence ID" value="MEI4549667.1"/>
    <property type="molecule type" value="Genomic_DNA"/>
</dbReference>
<evidence type="ECO:0000313" key="2">
    <source>
        <dbReference type="Proteomes" id="UP001382455"/>
    </source>
</evidence>
<dbReference type="Gene3D" id="2.30.30.400">
    <property type="entry name" value="Rof-like"/>
    <property type="match status" value="1"/>
</dbReference>
<organism evidence="1 2">
    <name type="scientific">Pseudoalteromonas spongiae</name>
    <dbReference type="NCBI Taxonomy" id="298657"/>
    <lineage>
        <taxon>Bacteria</taxon>
        <taxon>Pseudomonadati</taxon>
        <taxon>Pseudomonadota</taxon>
        <taxon>Gammaproteobacteria</taxon>
        <taxon>Alteromonadales</taxon>
        <taxon>Pseudoalteromonadaceae</taxon>
        <taxon>Pseudoalteromonas</taxon>
    </lineage>
</organism>
<proteinExistence type="predicted"/>